<protein>
    <submittedName>
        <fullName evidence="2">Polysaccharide deacetylase</fullName>
    </submittedName>
</protein>
<reference evidence="2 3" key="1">
    <citation type="journal article" date="2012" name="Stand. Genomic Sci.">
        <title>Complete genome sequence of Terriglobus saanensis type strain SP1PR4(T), an Acidobacteria from tundra soil.</title>
        <authorList>
            <person name="Rawat S.R."/>
            <person name="Mannisto M.K."/>
            <person name="Starovoytov V."/>
            <person name="Goodwin L."/>
            <person name="Nolan M."/>
            <person name="Hauser L."/>
            <person name="Land M."/>
            <person name="Davenport K.W."/>
            <person name="Woyke T."/>
            <person name="Haggblom M.M."/>
        </authorList>
    </citation>
    <scope>NUCLEOTIDE SEQUENCE</scope>
    <source>
        <strain evidence="3">ATCC BAA-1853 / DSM 23119 / SP1PR4</strain>
    </source>
</reference>
<dbReference type="KEGG" id="tsa:AciPR4_3309"/>
<dbReference type="PANTHER" id="PTHR10587:SF137">
    <property type="entry name" value="4-DEOXY-4-FORMAMIDO-L-ARABINOSE-PHOSPHOUNDECAPRENOL DEFORMYLASE ARND-RELATED"/>
    <property type="match status" value="1"/>
</dbReference>
<evidence type="ECO:0000313" key="3">
    <source>
        <dbReference type="Proteomes" id="UP000006844"/>
    </source>
</evidence>
<dbReference type="HOGENOM" id="CLU_021264_0_0_0"/>
<organism evidence="2 3">
    <name type="scientific">Terriglobus saanensis (strain ATCC BAA-1853 / DSM 23119 / SP1PR4)</name>
    <dbReference type="NCBI Taxonomy" id="401053"/>
    <lineage>
        <taxon>Bacteria</taxon>
        <taxon>Pseudomonadati</taxon>
        <taxon>Acidobacteriota</taxon>
        <taxon>Terriglobia</taxon>
        <taxon>Terriglobales</taxon>
        <taxon>Acidobacteriaceae</taxon>
        <taxon>Terriglobus</taxon>
    </lineage>
</organism>
<dbReference type="PANTHER" id="PTHR10587">
    <property type="entry name" value="GLYCOSYL TRANSFERASE-RELATED"/>
    <property type="match status" value="1"/>
</dbReference>
<name>E8V8M6_TERSS</name>
<dbReference type="EMBL" id="CP002467">
    <property type="protein sequence ID" value="ADV84063.1"/>
    <property type="molecule type" value="Genomic_DNA"/>
</dbReference>
<accession>E8V8M6</accession>
<dbReference type="eggNOG" id="COG0726">
    <property type="taxonomic scope" value="Bacteria"/>
</dbReference>
<dbReference type="GO" id="GO:0016810">
    <property type="term" value="F:hydrolase activity, acting on carbon-nitrogen (but not peptide) bonds"/>
    <property type="evidence" value="ECO:0007669"/>
    <property type="project" value="InterPro"/>
</dbReference>
<dbReference type="InterPro" id="IPR002509">
    <property type="entry name" value="NODB_dom"/>
</dbReference>
<dbReference type="GO" id="GO:0005975">
    <property type="term" value="P:carbohydrate metabolic process"/>
    <property type="evidence" value="ECO:0007669"/>
    <property type="project" value="InterPro"/>
</dbReference>
<feature type="domain" description="NodB homology" evidence="1">
    <location>
        <begin position="44"/>
        <end position="242"/>
    </location>
</feature>
<sequence length="242" mass="26557">MPNLVVTALPVAVLGLSVGLYLYAGQWPTSQIFGATLQPGRDPDEIALTYDDGPSPAHTPELLDILAAHGARATFFLVGNHVLRHPQLARRIAEAGHLIGNHTQTHPNLLFSSPDRVRLELDLCQRTIFDTTGITPAVFRPPFGGRRPDALKAAREIGLTPVLWNVTAHDWVITHGPDKILAYIDRGLAANRKKGRGSTILLHDASHLDTLVESHSRKDTLEVTRRLLGRPGLRFTTPEAWV</sequence>
<gene>
    <name evidence="2" type="ordered locus">AciPR4_3309</name>
</gene>
<dbReference type="PROSITE" id="PS51677">
    <property type="entry name" value="NODB"/>
    <property type="match status" value="1"/>
</dbReference>
<dbReference type="SUPFAM" id="SSF88713">
    <property type="entry name" value="Glycoside hydrolase/deacetylase"/>
    <property type="match status" value="1"/>
</dbReference>
<dbReference type="Pfam" id="PF01522">
    <property type="entry name" value="Polysacc_deac_1"/>
    <property type="match status" value="1"/>
</dbReference>
<dbReference type="CDD" id="cd10917">
    <property type="entry name" value="CE4_NodB_like_6s_7s"/>
    <property type="match status" value="1"/>
</dbReference>
<dbReference type="InterPro" id="IPR011330">
    <property type="entry name" value="Glyco_hydro/deAcase_b/a-brl"/>
</dbReference>
<dbReference type="InterPro" id="IPR050248">
    <property type="entry name" value="Polysacc_deacetylase_ArnD"/>
</dbReference>
<dbReference type="RefSeq" id="WP_013569794.1">
    <property type="nucleotide sequence ID" value="NC_014963.1"/>
</dbReference>
<dbReference type="AlphaFoldDB" id="E8V8M6"/>
<evidence type="ECO:0000259" key="1">
    <source>
        <dbReference type="PROSITE" id="PS51677"/>
    </source>
</evidence>
<dbReference type="Gene3D" id="3.20.20.370">
    <property type="entry name" value="Glycoside hydrolase/deacetylase"/>
    <property type="match status" value="1"/>
</dbReference>
<evidence type="ECO:0000313" key="2">
    <source>
        <dbReference type="EMBL" id="ADV84063.1"/>
    </source>
</evidence>
<keyword evidence="3" id="KW-1185">Reference proteome</keyword>
<proteinExistence type="predicted"/>
<dbReference type="STRING" id="401053.AciPR4_3309"/>
<dbReference type="Proteomes" id="UP000006844">
    <property type="component" value="Chromosome"/>
</dbReference>
<dbReference type="OrthoDB" id="9812065at2"/>